<dbReference type="KEGG" id="madi:A7U43_13940"/>
<dbReference type="Proteomes" id="UP000077143">
    <property type="component" value="Chromosome"/>
</dbReference>
<evidence type="ECO:0008006" key="4">
    <source>
        <dbReference type="Google" id="ProtNLM"/>
    </source>
</evidence>
<proteinExistence type="predicted"/>
<dbReference type="RefSeq" id="WP_067996143.1">
    <property type="nucleotide sequence ID" value="NZ_CP015596.1"/>
</dbReference>
<dbReference type="OrthoDB" id="4557756at2"/>
<evidence type="ECO:0000313" key="2">
    <source>
        <dbReference type="EMBL" id="ANE80263.1"/>
    </source>
</evidence>
<dbReference type="AlphaFoldDB" id="A0A172UMK4"/>
<evidence type="ECO:0000256" key="1">
    <source>
        <dbReference type="SAM" id="Phobius"/>
    </source>
</evidence>
<protein>
    <recommendedName>
        <fullName evidence="4">DUF4190 domain-containing protein</fullName>
    </recommendedName>
</protein>
<accession>A0A172UMK4</accession>
<gene>
    <name evidence="2" type="ORF">A7U43_13940</name>
</gene>
<organism evidence="2 3">
    <name type="scientific">Mycobacterium adipatum</name>
    <dbReference type="NCBI Taxonomy" id="1682113"/>
    <lineage>
        <taxon>Bacteria</taxon>
        <taxon>Bacillati</taxon>
        <taxon>Actinomycetota</taxon>
        <taxon>Actinomycetes</taxon>
        <taxon>Mycobacteriales</taxon>
        <taxon>Mycobacteriaceae</taxon>
        <taxon>Mycobacterium</taxon>
    </lineage>
</organism>
<reference evidence="2 3" key="1">
    <citation type="submission" date="2016-05" db="EMBL/GenBank/DDBJ databases">
        <title>Complete genome sequence of a phthalic acid esters degrading Mycobacterium sp. YC-RL4.</title>
        <authorList>
            <person name="Ren L."/>
            <person name="Fan S."/>
            <person name="Ruth N."/>
            <person name="Jia Y."/>
            <person name="Wang J."/>
            <person name="Qiao C."/>
        </authorList>
    </citation>
    <scope>NUCLEOTIDE SEQUENCE [LARGE SCALE GENOMIC DNA]</scope>
    <source>
        <strain evidence="2 3">YC-RL4</strain>
    </source>
</reference>
<dbReference type="STRING" id="1682113.A7U43_13940"/>
<keyword evidence="1" id="KW-0472">Membrane</keyword>
<keyword evidence="1" id="KW-0812">Transmembrane</keyword>
<dbReference type="EMBL" id="CP015596">
    <property type="protein sequence ID" value="ANE80263.1"/>
    <property type="molecule type" value="Genomic_DNA"/>
</dbReference>
<keyword evidence="3" id="KW-1185">Reference proteome</keyword>
<name>A0A172UMK4_9MYCO</name>
<feature type="transmembrane region" description="Helical" evidence="1">
    <location>
        <begin position="28"/>
        <end position="61"/>
    </location>
</feature>
<feature type="transmembrane region" description="Helical" evidence="1">
    <location>
        <begin position="82"/>
        <end position="102"/>
    </location>
</feature>
<keyword evidence="1" id="KW-1133">Transmembrane helix</keyword>
<sequence>MSVPGPYPAPPHAPYPGYPPPIGSRNELGSWALVLATLALLFSWSIVGGIVGGLIAVTLGITGRSRAARGEADNGPIANAGIGLGALAVIVGLAFVPIWIGFFTEAGMGDYVRCMDRAGTDRTAQLQCESTFRERVERDYGLSGG</sequence>
<evidence type="ECO:0000313" key="3">
    <source>
        <dbReference type="Proteomes" id="UP000077143"/>
    </source>
</evidence>